<dbReference type="CDD" id="cd00609">
    <property type="entry name" value="AAT_like"/>
    <property type="match status" value="1"/>
</dbReference>
<dbReference type="AlphaFoldDB" id="A0A813ESU1"/>
<dbReference type="SUPFAM" id="SSF53383">
    <property type="entry name" value="PLP-dependent transferases"/>
    <property type="match status" value="1"/>
</dbReference>
<reference evidence="2" key="1">
    <citation type="submission" date="2021-02" db="EMBL/GenBank/DDBJ databases">
        <authorList>
            <person name="Dougan E. K."/>
            <person name="Rhodes N."/>
            <person name="Thang M."/>
            <person name="Chan C."/>
        </authorList>
    </citation>
    <scope>NUCLEOTIDE SEQUENCE</scope>
</reference>
<dbReference type="PANTHER" id="PTHR42858:SF1">
    <property type="entry name" value="LD15494P"/>
    <property type="match status" value="1"/>
</dbReference>
<name>A0A813ESU1_POLGL</name>
<dbReference type="InterPro" id="IPR015424">
    <property type="entry name" value="PyrdxlP-dep_Trfase"/>
</dbReference>
<dbReference type="PANTHER" id="PTHR42858">
    <property type="entry name" value="AMINOTRANSFERASE"/>
    <property type="match status" value="1"/>
</dbReference>
<accession>A0A813ESU1</accession>
<dbReference type="Gene3D" id="3.40.640.10">
    <property type="entry name" value="Type I PLP-dependent aspartate aminotransferase-like (Major domain)"/>
    <property type="match status" value="2"/>
</dbReference>
<dbReference type="InterPro" id="IPR015421">
    <property type="entry name" value="PyrdxlP-dep_Trfase_major"/>
</dbReference>
<evidence type="ECO:0000313" key="3">
    <source>
        <dbReference type="Proteomes" id="UP000654075"/>
    </source>
</evidence>
<dbReference type="EMBL" id="CAJNNV010013382">
    <property type="protein sequence ID" value="CAE8601644.1"/>
    <property type="molecule type" value="Genomic_DNA"/>
</dbReference>
<dbReference type="InterPro" id="IPR015422">
    <property type="entry name" value="PyrdxlP-dep_Trfase_small"/>
</dbReference>
<proteinExistence type="predicted"/>
<evidence type="ECO:0000259" key="1">
    <source>
        <dbReference type="Pfam" id="PF00155"/>
    </source>
</evidence>
<gene>
    <name evidence="2" type="ORF">PGLA1383_LOCUS19931</name>
</gene>
<evidence type="ECO:0000313" key="2">
    <source>
        <dbReference type="EMBL" id="CAE8601644.1"/>
    </source>
</evidence>
<organism evidence="2 3">
    <name type="scientific">Polarella glacialis</name>
    <name type="common">Dinoflagellate</name>
    <dbReference type="NCBI Taxonomy" id="89957"/>
    <lineage>
        <taxon>Eukaryota</taxon>
        <taxon>Sar</taxon>
        <taxon>Alveolata</taxon>
        <taxon>Dinophyceae</taxon>
        <taxon>Suessiales</taxon>
        <taxon>Suessiaceae</taxon>
        <taxon>Polarella</taxon>
    </lineage>
</organism>
<keyword evidence="3" id="KW-1185">Reference proteome</keyword>
<dbReference type="GO" id="GO:0030170">
    <property type="term" value="F:pyridoxal phosphate binding"/>
    <property type="evidence" value="ECO:0007669"/>
    <property type="project" value="InterPro"/>
</dbReference>
<dbReference type="OrthoDB" id="691673at2759"/>
<comment type="caution">
    <text evidence="2">The sequence shown here is derived from an EMBL/GenBank/DDBJ whole genome shotgun (WGS) entry which is preliminary data.</text>
</comment>
<dbReference type="GO" id="GO:0047536">
    <property type="term" value="F:2-aminoadipate transaminase activity"/>
    <property type="evidence" value="ECO:0007669"/>
    <property type="project" value="TreeGrafter"/>
</dbReference>
<dbReference type="Proteomes" id="UP000654075">
    <property type="component" value="Unassembled WGS sequence"/>
</dbReference>
<dbReference type="Gene3D" id="3.90.1150.10">
    <property type="entry name" value="Aspartate Aminotransferase, domain 1"/>
    <property type="match status" value="2"/>
</dbReference>
<dbReference type="OMA" id="FEDNGFQ"/>
<protein>
    <recommendedName>
        <fullName evidence="1">Aminotransferase class I/classII large domain-containing protein</fullName>
    </recommendedName>
</protein>
<dbReference type="InterPro" id="IPR004839">
    <property type="entry name" value="Aminotransferase_I/II_large"/>
</dbReference>
<feature type="domain" description="Aminotransferase class I/classII large" evidence="1">
    <location>
        <begin position="48"/>
        <end position="420"/>
    </location>
</feature>
<dbReference type="Pfam" id="PF00155">
    <property type="entry name" value="Aminotran_1_2"/>
    <property type="match status" value="1"/>
</dbReference>
<sequence>MASSGKRLIDLRKGYPKSRNLPHTRLAEACRLSAARLDAASEEAFPLQYSSGLGTARFNERLAEFLRREYKSAVFADGLLTTNGVSHGLELISSALTQPGDVVIMEEPSYFLAHKIFLDHGLRVFGAAIDEHGLDTDALAARFASGELASLQPKLLYLVPSHGNPSGATLPLRRRQHLVKLAEKHGFTVLCDDVYHLLDWSSSAKPLPRLLEFDSAFQGRASASAGGAQDVPKMDEDASYTIPQDAASDGKARSAFKEGHIVSIGSFTKILAPGLRLGWIEASGDLLSRIAKRGYIQSGGSVAPFASEIVSELLESGGQSEVLAQLRTDYSASQRAMCTALRAHPDCFSFEEPAGGFFIWCRLPEGVTTTGLLPIAERHGVVFLPGPMSAPGAPKERFESHLRLCFAYEEADAICEGVERLAAAVAEAQLELRPQKRVKT</sequence>